<reference evidence="1 2" key="1">
    <citation type="journal article" date="2023" name="Mol. Biol. Evol.">
        <title>Genomics of Secondarily Temperate Adaptation in the Only Non-Antarctic Icefish.</title>
        <authorList>
            <person name="Rivera-Colon A.G."/>
            <person name="Rayamajhi N."/>
            <person name="Minhas B.F."/>
            <person name="Madrigal G."/>
            <person name="Bilyk K.T."/>
            <person name="Yoon V."/>
            <person name="Hune M."/>
            <person name="Gregory S."/>
            <person name="Cheng C.H.C."/>
            <person name="Catchen J.M."/>
        </authorList>
    </citation>
    <scope>NUCLEOTIDE SEQUENCE [LARGE SCALE GENOMIC DNA]</scope>
    <source>
        <tissue evidence="1">White muscle</tissue>
    </source>
</reference>
<evidence type="ECO:0000313" key="2">
    <source>
        <dbReference type="Proteomes" id="UP001331515"/>
    </source>
</evidence>
<organism evidence="1 2">
    <name type="scientific">Champsocephalus gunnari</name>
    <name type="common">Mackerel icefish</name>
    <dbReference type="NCBI Taxonomy" id="52237"/>
    <lineage>
        <taxon>Eukaryota</taxon>
        <taxon>Metazoa</taxon>
        <taxon>Chordata</taxon>
        <taxon>Craniata</taxon>
        <taxon>Vertebrata</taxon>
        <taxon>Euteleostomi</taxon>
        <taxon>Actinopterygii</taxon>
        <taxon>Neopterygii</taxon>
        <taxon>Teleostei</taxon>
        <taxon>Neoteleostei</taxon>
        <taxon>Acanthomorphata</taxon>
        <taxon>Eupercaria</taxon>
        <taxon>Perciformes</taxon>
        <taxon>Notothenioidei</taxon>
        <taxon>Channichthyidae</taxon>
        <taxon>Champsocephalus</taxon>
    </lineage>
</organism>
<proteinExistence type="predicted"/>
<dbReference type="Proteomes" id="UP001331515">
    <property type="component" value="Unassembled WGS sequence"/>
</dbReference>
<sequence>MWLIYEVSPVGLGPSNQIPQPPALWRLTKSSAAPSADKRVQAAAHSDVCPPIHRGNNQGTKAGHNVIIFRGSNPKDHLKQMVSAA</sequence>
<gene>
    <name evidence="1" type="ORF">CgunFtcFv8_026110</name>
</gene>
<protein>
    <submittedName>
        <fullName evidence="1">Uncharacterized protein</fullName>
    </submittedName>
</protein>
<comment type="caution">
    <text evidence="1">The sequence shown here is derived from an EMBL/GenBank/DDBJ whole genome shotgun (WGS) entry which is preliminary data.</text>
</comment>
<dbReference type="AlphaFoldDB" id="A0AAN8CF03"/>
<keyword evidence="2" id="KW-1185">Reference proteome</keyword>
<name>A0AAN8CF03_CHAGU</name>
<accession>A0AAN8CF03</accession>
<evidence type="ECO:0000313" key="1">
    <source>
        <dbReference type="EMBL" id="KAK5901215.1"/>
    </source>
</evidence>
<dbReference type="EMBL" id="JAURVH010001532">
    <property type="protein sequence ID" value="KAK5901215.1"/>
    <property type="molecule type" value="Genomic_DNA"/>
</dbReference>